<sequence length="226" mass="24433">MALPMMAQAAAPSTPDAKTGYAIGVVTAKQLQQSGIDSLDVDSYAQAIRDVLNNQDLQMSQDEIQNTLKQFQQEMMAKAQAKQQQQASENKAKGDAFLADNADKDGVKVTDSGLQYKVIRKGDGETPEADDTVKVNYEGKLLDGTVFDSSYQRGEPVSFQVNQVIPGWQEALQLMPVGSEYELYIPANLAYGPAGAGGKIGPNETLHFKVELLSIEEGKDTQADAQ</sequence>
<dbReference type="SUPFAM" id="SSF54534">
    <property type="entry name" value="FKBP-like"/>
    <property type="match status" value="1"/>
</dbReference>
<reference evidence="9 10" key="1">
    <citation type="submission" date="2016-08" db="EMBL/GenBank/DDBJ databases">
        <authorList>
            <person name="Seilhamer J.J."/>
        </authorList>
    </citation>
    <scope>NUCLEOTIDE SEQUENCE [LARGE SCALE GENOMIC DNA]</scope>
    <source>
        <strain evidence="9 10">PH27A</strain>
    </source>
</reference>
<evidence type="ECO:0000256" key="4">
    <source>
        <dbReference type="ARBA" id="ARBA00023110"/>
    </source>
</evidence>
<dbReference type="EMBL" id="MDTQ01000001">
    <property type="protein sequence ID" value="ODC05544.1"/>
    <property type="molecule type" value="Genomic_DNA"/>
</dbReference>
<comment type="similarity">
    <text evidence="2 7">Belongs to the FKBP-type PPIase family.</text>
</comment>
<keyword evidence="10" id="KW-1185">Reference proteome</keyword>
<keyword evidence="3" id="KW-0732">Signal</keyword>
<comment type="catalytic activity">
    <reaction evidence="1 6 7">
        <text>[protein]-peptidylproline (omega=180) = [protein]-peptidylproline (omega=0)</text>
        <dbReference type="Rhea" id="RHEA:16237"/>
        <dbReference type="Rhea" id="RHEA-COMP:10747"/>
        <dbReference type="Rhea" id="RHEA-COMP:10748"/>
        <dbReference type="ChEBI" id="CHEBI:83833"/>
        <dbReference type="ChEBI" id="CHEBI:83834"/>
        <dbReference type="EC" id="5.2.1.8"/>
    </reaction>
</comment>
<dbReference type="FunFam" id="3.10.50.40:FF:000045">
    <property type="entry name" value="Peptidyl-prolyl cis-trans isomerase"/>
    <property type="match status" value="1"/>
</dbReference>
<evidence type="ECO:0000256" key="7">
    <source>
        <dbReference type="RuleBase" id="RU003915"/>
    </source>
</evidence>
<dbReference type="NCBIfam" id="NF008602">
    <property type="entry name" value="PRK11570.1"/>
    <property type="match status" value="1"/>
</dbReference>
<accession>A0A1E2VEZ4</accession>
<evidence type="ECO:0000256" key="6">
    <source>
        <dbReference type="PROSITE-ProRule" id="PRU00277"/>
    </source>
</evidence>
<dbReference type="PRINTS" id="PR01730">
    <property type="entry name" value="INFPOTNTIATR"/>
</dbReference>
<keyword evidence="4 6" id="KW-0697">Rotamase</keyword>
<dbReference type="Pfam" id="PF00254">
    <property type="entry name" value="FKBP_C"/>
    <property type="match status" value="1"/>
</dbReference>
<evidence type="ECO:0000313" key="10">
    <source>
        <dbReference type="Proteomes" id="UP000094291"/>
    </source>
</evidence>
<evidence type="ECO:0000256" key="3">
    <source>
        <dbReference type="ARBA" id="ARBA00022729"/>
    </source>
</evidence>
<dbReference type="OrthoDB" id="9814548at2"/>
<evidence type="ECO:0000259" key="8">
    <source>
        <dbReference type="PROSITE" id="PS50059"/>
    </source>
</evidence>
<evidence type="ECO:0000256" key="1">
    <source>
        <dbReference type="ARBA" id="ARBA00000971"/>
    </source>
</evidence>
<dbReference type="EC" id="5.2.1.8" evidence="7"/>
<gene>
    <name evidence="9" type="ORF">BFW38_16595</name>
</gene>
<evidence type="ECO:0000256" key="5">
    <source>
        <dbReference type="ARBA" id="ARBA00023235"/>
    </source>
</evidence>
<dbReference type="AlphaFoldDB" id="A0A1E2VEZ4"/>
<proteinExistence type="inferred from homology"/>
<organism evidence="9 10">
    <name type="scientific">Terasakiispira papahanaumokuakeensis</name>
    <dbReference type="NCBI Taxonomy" id="197479"/>
    <lineage>
        <taxon>Bacteria</taxon>
        <taxon>Pseudomonadati</taxon>
        <taxon>Pseudomonadota</taxon>
        <taxon>Gammaproteobacteria</taxon>
        <taxon>Oceanospirillales</taxon>
        <taxon>Terasakiispira</taxon>
    </lineage>
</organism>
<dbReference type="Gene3D" id="3.10.50.40">
    <property type="match status" value="1"/>
</dbReference>
<dbReference type="InterPro" id="IPR036944">
    <property type="entry name" value="PPIase_FKBP_N_sf"/>
</dbReference>
<dbReference type="PANTHER" id="PTHR43811">
    <property type="entry name" value="FKBP-TYPE PEPTIDYL-PROLYL CIS-TRANS ISOMERASE FKPA"/>
    <property type="match status" value="1"/>
</dbReference>
<dbReference type="InterPro" id="IPR008104">
    <property type="entry name" value="INFPOTNTIATR"/>
</dbReference>
<dbReference type="InterPro" id="IPR000774">
    <property type="entry name" value="PPIase_FKBP_N"/>
</dbReference>
<dbReference type="PROSITE" id="PS50059">
    <property type="entry name" value="FKBP_PPIASE"/>
    <property type="match status" value="1"/>
</dbReference>
<dbReference type="Gene3D" id="1.10.287.460">
    <property type="entry name" value="Peptidyl-prolyl cis-trans isomerase, FKBP-type, N-terminal domain"/>
    <property type="match status" value="1"/>
</dbReference>
<dbReference type="GO" id="GO:0016020">
    <property type="term" value="C:membrane"/>
    <property type="evidence" value="ECO:0007669"/>
    <property type="project" value="InterPro"/>
</dbReference>
<dbReference type="STRING" id="197479.BFW38_16595"/>
<protein>
    <recommendedName>
        <fullName evidence="7">Peptidyl-prolyl cis-trans isomerase</fullName>
        <ecNumber evidence="7">5.2.1.8</ecNumber>
    </recommendedName>
</protein>
<evidence type="ECO:0000256" key="2">
    <source>
        <dbReference type="ARBA" id="ARBA00006577"/>
    </source>
</evidence>
<feature type="domain" description="PPIase FKBP-type" evidence="8">
    <location>
        <begin position="130"/>
        <end position="216"/>
    </location>
</feature>
<keyword evidence="5 6" id="KW-0413">Isomerase</keyword>
<dbReference type="GO" id="GO:0006457">
    <property type="term" value="P:protein folding"/>
    <property type="evidence" value="ECO:0007669"/>
    <property type="project" value="InterPro"/>
</dbReference>
<dbReference type="Proteomes" id="UP000094291">
    <property type="component" value="Unassembled WGS sequence"/>
</dbReference>
<dbReference type="PANTHER" id="PTHR43811:SF57">
    <property type="entry name" value="FKBP-TYPE PEPTIDYL-PROLYL CIS-TRANS ISOMERASE FKPA-RELATED"/>
    <property type="match status" value="1"/>
</dbReference>
<evidence type="ECO:0000313" key="9">
    <source>
        <dbReference type="EMBL" id="ODC05544.1"/>
    </source>
</evidence>
<dbReference type="InterPro" id="IPR001179">
    <property type="entry name" value="PPIase_FKBP_dom"/>
</dbReference>
<dbReference type="GO" id="GO:0003755">
    <property type="term" value="F:peptidyl-prolyl cis-trans isomerase activity"/>
    <property type="evidence" value="ECO:0007669"/>
    <property type="project" value="UniProtKB-UniRule"/>
</dbReference>
<dbReference type="InterPro" id="IPR046357">
    <property type="entry name" value="PPIase_dom_sf"/>
</dbReference>
<name>A0A1E2VEZ4_9GAMM</name>
<comment type="caution">
    <text evidence="9">The sequence shown here is derived from an EMBL/GenBank/DDBJ whole genome shotgun (WGS) entry which is preliminary data.</text>
</comment>
<dbReference type="Pfam" id="PF01346">
    <property type="entry name" value="FKBP_N"/>
    <property type="match status" value="1"/>
</dbReference>